<feature type="compositionally biased region" description="Basic and acidic residues" evidence="5">
    <location>
        <begin position="1"/>
        <end position="18"/>
    </location>
</feature>
<dbReference type="CDD" id="cd20509">
    <property type="entry name" value="CYCLIN_CCNB1-like_rpt2"/>
    <property type="match status" value="1"/>
</dbReference>
<keyword evidence="2 4" id="KW-0195">Cyclin</keyword>
<evidence type="ECO:0000259" key="6">
    <source>
        <dbReference type="SMART" id="SM00385"/>
    </source>
</evidence>
<dbReference type="FunFam" id="1.10.472.10:FF:000001">
    <property type="entry name" value="G2/mitotic-specific cyclin"/>
    <property type="match status" value="1"/>
</dbReference>
<dbReference type="Pfam" id="PF00134">
    <property type="entry name" value="Cyclin_N"/>
    <property type="match status" value="1"/>
</dbReference>
<dbReference type="AlphaFoldDB" id="A0A085NGZ8"/>
<protein>
    <recommendedName>
        <fullName evidence="11">Cyclin domain protein</fullName>
    </recommendedName>
</protein>
<evidence type="ECO:0000256" key="1">
    <source>
        <dbReference type="ARBA" id="ARBA00022618"/>
    </source>
</evidence>
<gene>
    <name evidence="8" type="ORF">M513_02777</name>
    <name evidence="9" type="ORF">M514_02777</name>
</gene>
<feature type="non-terminal residue" evidence="9">
    <location>
        <position position="412"/>
    </location>
</feature>
<evidence type="ECO:0000313" key="10">
    <source>
        <dbReference type="Proteomes" id="UP000030764"/>
    </source>
</evidence>
<organism evidence="9">
    <name type="scientific">Trichuris suis</name>
    <name type="common">pig whipworm</name>
    <dbReference type="NCBI Taxonomy" id="68888"/>
    <lineage>
        <taxon>Eukaryota</taxon>
        <taxon>Metazoa</taxon>
        <taxon>Ecdysozoa</taxon>
        <taxon>Nematoda</taxon>
        <taxon>Enoplea</taxon>
        <taxon>Dorylaimia</taxon>
        <taxon>Trichinellida</taxon>
        <taxon>Trichuridae</taxon>
        <taxon>Trichuris</taxon>
    </lineage>
</organism>
<dbReference type="InterPro" id="IPR004367">
    <property type="entry name" value="Cyclin_C-dom"/>
</dbReference>
<dbReference type="Gene3D" id="1.10.472.10">
    <property type="entry name" value="Cyclin-like"/>
    <property type="match status" value="2"/>
</dbReference>
<feature type="domain" description="Cyclin-like" evidence="6">
    <location>
        <begin position="277"/>
        <end position="358"/>
    </location>
</feature>
<dbReference type="PANTHER" id="PTHR10177">
    <property type="entry name" value="CYCLINS"/>
    <property type="match status" value="1"/>
</dbReference>
<dbReference type="InterPro" id="IPR006671">
    <property type="entry name" value="Cyclin_N"/>
</dbReference>
<evidence type="ECO:0000313" key="9">
    <source>
        <dbReference type="EMBL" id="KFD68744.1"/>
    </source>
</evidence>
<dbReference type="InterPro" id="IPR039361">
    <property type="entry name" value="Cyclin"/>
</dbReference>
<evidence type="ECO:0000256" key="3">
    <source>
        <dbReference type="ARBA" id="ARBA00023306"/>
    </source>
</evidence>
<feature type="region of interest" description="Disordered" evidence="5">
    <location>
        <begin position="1"/>
        <end position="26"/>
    </location>
</feature>
<dbReference type="Proteomes" id="UP000030758">
    <property type="component" value="Unassembled WGS sequence"/>
</dbReference>
<evidence type="ECO:0000313" key="8">
    <source>
        <dbReference type="EMBL" id="KFD56322.1"/>
    </source>
</evidence>
<dbReference type="EMBL" id="KL367501">
    <property type="protein sequence ID" value="KFD68744.1"/>
    <property type="molecule type" value="Genomic_DNA"/>
</dbReference>
<evidence type="ECO:0000256" key="4">
    <source>
        <dbReference type="RuleBase" id="RU000383"/>
    </source>
</evidence>
<dbReference type="InterPro" id="IPR036915">
    <property type="entry name" value="Cyclin-like_sf"/>
</dbReference>
<evidence type="ECO:0008006" key="11">
    <source>
        <dbReference type="Google" id="ProtNLM"/>
    </source>
</evidence>
<evidence type="ECO:0000259" key="7">
    <source>
        <dbReference type="SMART" id="SM01332"/>
    </source>
</evidence>
<feature type="domain" description="Cyclin-like" evidence="6">
    <location>
        <begin position="189"/>
        <end position="264"/>
    </location>
</feature>
<dbReference type="Proteomes" id="UP000030764">
    <property type="component" value="Unassembled WGS sequence"/>
</dbReference>
<keyword evidence="1" id="KW-0132">Cell division</keyword>
<reference evidence="9 10" key="1">
    <citation type="journal article" date="2014" name="Nat. Genet.">
        <title>Genome and transcriptome of the porcine whipworm Trichuris suis.</title>
        <authorList>
            <person name="Jex A.R."/>
            <person name="Nejsum P."/>
            <person name="Schwarz E.M."/>
            <person name="Hu L."/>
            <person name="Young N.D."/>
            <person name="Hall R.S."/>
            <person name="Korhonen P.K."/>
            <person name="Liao S."/>
            <person name="Thamsborg S."/>
            <person name="Xia J."/>
            <person name="Xu P."/>
            <person name="Wang S."/>
            <person name="Scheerlinck J.P."/>
            <person name="Hofmann A."/>
            <person name="Sternberg P.W."/>
            <person name="Wang J."/>
            <person name="Gasser R.B."/>
        </authorList>
    </citation>
    <scope>NUCLEOTIDE SEQUENCE [LARGE SCALE GENOMIC DNA]</scope>
    <source>
        <strain evidence="9">DCEP-RM93F</strain>
        <strain evidence="8">DCEP-RM93M</strain>
    </source>
</reference>
<accession>A0A085NGZ8</accession>
<dbReference type="SMART" id="SM00385">
    <property type="entry name" value="CYCLIN"/>
    <property type="match status" value="2"/>
</dbReference>
<feature type="domain" description="Cyclin C-terminal" evidence="7">
    <location>
        <begin position="273"/>
        <end position="395"/>
    </location>
</feature>
<dbReference type="SUPFAM" id="SSF47954">
    <property type="entry name" value="Cyclin-like"/>
    <property type="match status" value="2"/>
</dbReference>
<name>A0A085NGZ8_9BILA</name>
<dbReference type="SMART" id="SM01332">
    <property type="entry name" value="Cyclin_C"/>
    <property type="match status" value="1"/>
</dbReference>
<dbReference type="EMBL" id="KL363194">
    <property type="protein sequence ID" value="KFD56322.1"/>
    <property type="molecule type" value="Genomic_DNA"/>
</dbReference>
<dbReference type="Pfam" id="PF02984">
    <property type="entry name" value="Cyclin_C"/>
    <property type="match status" value="1"/>
</dbReference>
<evidence type="ECO:0000256" key="5">
    <source>
        <dbReference type="SAM" id="MobiDB-lite"/>
    </source>
</evidence>
<comment type="similarity">
    <text evidence="4">Belongs to the cyclin family.</text>
</comment>
<evidence type="ECO:0000256" key="2">
    <source>
        <dbReference type="ARBA" id="ARBA00023127"/>
    </source>
</evidence>
<keyword evidence="3" id="KW-0131">Cell cycle</keyword>
<keyword evidence="10" id="KW-1185">Reference proteome</keyword>
<dbReference type="InterPro" id="IPR013763">
    <property type="entry name" value="Cyclin-like_dom"/>
</dbReference>
<dbReference type="GO" id="GO:0051301">
    <property type="term" value="P:cell division"/>
    <property type="evidence" value="ECO:0007669"/>
    <property type="project" value="UniProtKB-KW"/>
</dbReference>
<sequence>MFRDKAEVQSEAAVKSEGETGAVAHAKHETVGAGNYGGGRSAFGCLASRDNAIAPAPKLPVSFVTNAVLHDRDSRPTVRPSADAVKLASDAGKAEPKLIGAIVEAVKGEDNAVPTEIQSEQMETDDNSQAKSVKPIIDIDDEKNPILLCDYAKEIYAYLLTLEKTYPIRESYMNGYRKITPRMRAVLVEWIVQVHFRYKLSPETMFMSKVEVSKNDLQLVGVTALYLASKYEDVFVMDLNQVIYVTDYTYTRDVVLKMERQILTTLEFRICRPLAISFLRRFSRAAAASQILHAMAKYFLELMLLDYSMVSIHPSVQAAAALRIAMIVLRGEDWSPTLEHYSTYAAADLDEAVTKFLTFYYKYQPGKQALGQIGSMVAQKYAEPINKRVSILPCVDAVAVNVRSSHCIVFPS</sequence>
<proteinExistence type="inferred from homology"/>